<proteinExistence type="predicted"/>
<dbReference type="EMBL" id="PHUF01000003">
    <property type="protein sequence ID" value="PKB19068.1"/>
    <property type="molecule type" value="Genomic_DNA"/>
</dbReference>
<dbReference type="Gene3D" id="3.30.160.160">
    <property type="entry name" value="YegP-like"/>
    <property type="match status" value="1"/>
</dbReference>
<organism evidence="2 3">
    <name type="scientific">Novosphingobium kunmingense</name>
    <dbReference type="NCBI Taxonomy" id="1211806"/>
    <lineage>
        <taxon>Bacteria</taxon>
        <taxon>Pseudomonadati</taxon>
        <taxon>Pseudomonadota</taxon>
        <taxon>Alphaproteobacteria</taxon>
        <taxon>Sphingomonadales</taxon>
        <taxon>Sphingomonadaceae</taxon>
        <taxon>Novosphingobium</taxon>
    </lineage>
</organism>
<name>A0A2N0HJH6_9SPHN</name>
<gene>
    <name evidence="2" type="ORF">B0I00_1295</name>
</gene>
<dbReference type="InterPro" id="IPR036913">
    <property type="entry name" value="YegP-like_sf"/>
</dbReference>
<sequence>MVNQPSLIQVTSRPPDTNVTGAQTALTRHRPEGRSHFDIYRAEQVSLTSTLFGGGDWHWRLTDGTGAMVADCGGYRNRRDCLAVVEGLRAEAGLATVSGRE</sequence>
<keyword evidence="3" id="KW-1185">Reference proteome</keyword>
<comment type="caution">
    <text evidence="2">The sequence shown here is derived from an EMBL/GenBank/DDBJ whole genome shotgun (WGS) entry which is preliminary data.</text>
</comment>
<reference evidence="2 3" key="1">
    <citation type="submission" date="2017-11" db="EMBL/GenBank/DDBJ databases">
        <title>Genomic Encyclopedia of Type Strains, Phase III (KMG-III): the genomes of soil and plant-associated and newly described type strains.</title>
        <authorList>
            <person name="Whitman W."/>
        </authorList>
    </citation>
    <scope>NUCLEOTIDE SEQUENCE [LARGE SCALE GENOMIC DNA]</scope>
    <source>
        <strain evidence="2 3">CGMCC 1.12274</strain>
    </source>
</reference>
<evidence type="ECO:0000256" key="1">
    <source>
        <dbReference type="SAM" id="MobiDB-lite"/>
    </source>
</evidence>
<dbReference type="SUPFAM" id="SSF160113">
    <property type="entry name" value="YegP-like"/>
    <property type="match status" value="1"/>
</dbReference>
<evidence type="ECO:0000313" key="3">
    <source>
        <dbReference type="Proteomes" id="UP000232587"/>
    </source>
</evidence>
<dbReference type="Proteomes" id="UP000232587">
    <property type="component" value="Unassembled WGS sequence"/>
</dbReference>
<evidence type="ECO:0000313" key="2">
    <source>
        <dbReference type="EMBL" id="PKB19068.1"/>
    </source>
</evidence>
<accession>A0A2N0HJH6</accession>
<feature type="region of interest" description="Disordered" evidence="1">
    <location>
        <begin position="1"/>
        <end position="25"/>
    </location>
</feature>
<dbReference type="AlphaFoldDB" id="A0A2N0HJH6"/>
<protein>
    <submittedName>
        <fullName evidence="2">Uncharacterized protein</fullName>
    </submittedName>
</protein>